<dbReference type="SUPFAM" id="SSF52156">
    <property type="entry name" value="Initiation factor IF2/eIF5b, domain 3"/>
    <property type="match status" value="1"/>
</dbReference>
<evidence type="ECO:0000256" key="2">
    <source>
        <dbReference type="ARBA" id="ARBA00004496"/>
    </source>
</evidence>
<sequence>MGKAKKGKQEVVSAATGGSGLEENESEIIQQTEVTETELENRKNEGKKSKKGKKAKKAASESDEEAGGEQDDPVVAPVVEAVKKLAVSSKASKKEKKAEKAAAAAAAAESGDDEQESEAKSKKQKGKAAGPVGFSLLMMDDDDEENEEDAGADDDAGEDKQAQGKKSAKSGKKAKAANKKAEEAPAVVEPKEAEPAETTEGGKAGKKSKKKKKKADEEDDEIERMLAELNMEYSGQKAPEEPQTAPSESKKKDKKKKKDAGETDTVVATDAQVVSEEPATDGAPVKTAAEKKKEKKERQKAAKEDTQPPAEDPPAVAAVEAPETESGKKSGKKKSGGKKEEAATATEPAAKEEPSGKSATDESATDGASGTATGAAADGKKKKPNKAALAVMQERLKAIREEEERMRKAEEEKRLLEEQAEAYRLEQLRLEQERKEQKKQREKERRDRLKAEGRLLTAKQKQDRARAQAMLEALKAQGVEIPEATTEKRVRPGTRIRPKKNQEKESESKEASPGDGEEKEPEVKEEEVPKVKEVKESWDASDSEEEEPAKEEERPPAPAEGSSKGSEAKQKQKQKSVEEDDEDDNEGDDDGDDDSEDDDDDDDDDDSDSDEDDSDSSSEAGNRRKEAEKMRQRALDRIAKRTQDAEKKRTLDHLRAAVVCVLGHVDTGKTKILDKLRRTNVQDGEAGGITQQIGATNVPAENIKEQTKFVKGFADLQFRLPGLLIIDTPGHESFSNLRSRGSSLCDIAILVVDIMHGLEPQTIESINLLKSKKTPFVVALNKIDRLYDWSTMARKDVRDILKGQASNTQLEFTKRTNEIIVQFAEQGLNAALFYENPDPKTYVSLVPTSAITGEGMGNLLFLIVQFCQKQLAKRLMYSEDLQATVLEVKAIPGLGTTIDAILINGRLREGDTMILAGTEGPIVTQIKALLMPQPMKELRVKNAYIEHREIEAAQGVKIAAKELEKAIAGLNLQIAQKPDEVEIFKEIVSRDLKSALSSIRLSDRGVHVQASTLGSLEALLEFLRTSKIPYSGIRIGPVVKRDVMKASTMLEHENQYATILAFDVKIERDAQELADNLGVKIFQADIIYHLFDKFMAYREEIRQRKRDEFKSIAVFPCKLKILPQFVFNSRDPIVMGVIVEAGVIKEGTPICVPSKEFVDLGVVTSIEANHKQLETARKGQEVCIKIEPIPGETPKMFGRHFDEHDMLVSKISRQSIDACKDYFRDDLLKSDWTLMVELKKTFQIL</sequence>
<dbReference type="CDD" id="cd01887">
    <property type="entry name" value="IF2_eIF5B"/>
    <property type="match status" value="1"/>
</dbReference>
<organism evidence="18">
    <name type="scientific">Anopheles marajoara</name>
    <dbReference type="NCBI Taxonomy" id="58244"/>
    <lineage>
        <taxon>Eukaryota</taxon>
        <taxon>Metazoa</taxon>
        <taxon>Ecdysozoa</taxon>
        <taxon>Arthropoda</taxon>
        <taxon>Hexapoda</taxon>
        <taxon>Insecta</taxon>
        <taxon>Pterygota</taxon>
        <taxon>Neoptera</taxon>
        <taxon>Endopterygota</taxon>
        <taxon>Diptera</taxon>
        <taxon>Nematocera</taxon>
        <taxon>Culicoidea</taxon>
        <taxon>Culicidae</taxon>
        <taxon>Anophelinae</taxon>
        <taxon>Anopheles</taxon>
    </lineage>
</organism>
<feature type="compositionally biased region" description="Basic and acidic residues" evidence="16">
    <location>
        <begin position="426"/>
        <end position="453"/>
    </location>
</feature>
<dbReference type="CDD" id="cd03703">
    <property type="entry name" value="aeIF5B_II"/>
    <property type="match status" value="1"/>
</dbReference>
<feature type="compositionally biased region" description="Acidic residues" evidence="16">
    <location>
        <begin position="515"/>
        <end position="525"/>
    </location>
</feature>
<dbReference type="InterPro" id="IPR000795">
    <property type="entry name" value="T_Tr_GTP-bd_dom"/>
</dbReference>
<evidence type="ECO:0000256" key="14">
    <source>
        <dbReference type="ARBA" id="ARBA00053410"/>
    </source>
</evidence>
<reference evidence="18" key="1">
    <citation type="submission" date="2018-01" db="EMBL/GenBank/DDBJ databases">
        <title>An insight into the sialome of Amazonian anophelines.</title>
        <authorList>
            <person name="Ribeiro J.M."/>
            <person name="Scarpassa V."/>
            <person name="Calvo E."/>
        </authorList>
    </citation>
    <scope>NUCLEOTIDE SEQUENCE</scope>
    <source>
        <tissue evidence="18">Salivary glands</tissue>
    </source>
</reference>
<evidence type="ECO:0000256" key="3">
    <source>
        <dbReference type="ARBA" id="ARBA00007733"/>
    </source>
</evidence>
<feature type="domain" description="Tr-type G" evidence="17">
    <location>
        <begin position="654"/>
        <end position="871"/>
    </location>
</feature>
<feature type="compositionally biased region" description="Basic and acidic residues" evidence="16">
    <location>
        <begin position="500"/>
        <end position="512"/>
    </location>
</feature>
<proteinExistence type="inferred from homology"/>
<feature type="compositionally biased region" description="Basic residues" evidence="16">
    <location>
        <begin position="48"/>
        <end position="57"/>
    </location>
</feature>
<dbReference type="FunFam" id="2.40.30.10:FF:000026">
    <property type="entry name" value="Eukaryotic translation initiation factor 5B"/>
    <property type="match status" value="1"/>
</dbReference>
<dbReference type="GO" id="GO:0005525">
    <property type="term" value="F:GTP binding"/>
    <property type="evidence" value="ECO:0007669"/>
    <property type="project" value="UniProtKB-KW"/>
</dbReference>
<comment type="cofactor">
    <cofactor evidence="1">
        <name>a monovalent cation</name>
        <dbReference type="ChEBI" id="CHEBI:60242"/>
    </cofactor>
</comment>
<dbReference type="InterPro" id="IPR029459">
    <property type="entry name" value="EFTU-type"/>
</dbReference>
<dbReference type="PANTHER" id="PTHR43381:SF4">
    <property type="entry name" value="EUKARYOTIC TRANSLATION INITIATION FACTOR 5B"/>
    <property type="match status" value="1"/>
</dbReference>
<dbReference type="EMBL" id="GGFJ01000798">
    <property type="protein sequence ID" value="MBW49939.1"/>
    <property type="molecule type" value="Transcribed_RNA"/>
</dbReference>
<feature type="compositionally biased region" description="Low complexity" evidence="16">
    <location>
        <begin position="365"/>
        <end position="377"/>
    </location>
</feature>
<comment type="subcellular location">
    <subcellularLocation>
        <location evidence="2">Cytoplasm</location>
    </subcellularLocation>
</comment>
<evidence type="ECO:0000256" key="10">
    <source>
        <dbReference type="ARBA" id="ARBA00022801"/>
    </source>
</evidence>
<keyword evidence="11" id="KW-0648">Protein biosynthesis</keyword>
<evidence type="ECO:0000256" key="12">
    <source>
        <dbReference type="ARBA" id="ARBA00023134"/>
    </source>
</evidence>
<keyword evidence="12" id="KW-0342">GTP-binding</keyword>
<comment type="subunit">
    <text evidence="15">Interacts through its C-terminal domain (CTD) with the CTD of eIF1A (EIF1AX) or with the CTD of EIF5 (mutually exclusive) through a common binding site. Interacts with eIF1A (EIF1AX) from the location of the start codon by the 43S complex until the formation of the 80S complex. Interacts with ANXA5 in a calcium and phospholipid-dependent manner.</text>
</comment>
<feature type="region of interest" description="Disordered" evidence="16">
    <location>
        <begin position="1"/>
        <end position="389"/>
    </location>
</feature>
<accession>A0A2M4BA80</accession>
<feature type="compositionally biased region" description="Basic residues" evidence="16">
    <location>
        <begin position="166"/>
        <end position="178"/>
    </location>
</feature>
<dbReference type="FunFam" id="2.40.30.10:FF:000013">
    <property type="entry name" value="eukaryotic translation initiation factor 5B"/>
    <property type="match status" value="1"/>
</dbReference>
<keyword evidence="10" id="KW-0378">Hydrolase</keyword>
<evidence type="ECO:0000256" key="6">
    <source>
        <dbReference type="ARBA" id="ARBA00022490"/>
    </source>
</evidence>
<dbReference type="FunFam" id="3.40.50.300:FF:000112">
    <property type="entry name" value="Eukaryotic translation initiation factor 5B"/>
    <property type="match status" value="1"/>
</dbReference>
<feature type="compositionally biased region" description="Acidic residues" evidence="16">
    <location>
        <begin position="61"/>
        <end position="72"/>
    </location>
</feature>
<evidence type="ECO:0000256" key="1">
    <source>
        <dbReference type="ARBA" id="ARBA00001944"/>
    </source>
</evidence>
<name>A0A2M4BA80_9DIPT</name>
<dbReference type="Pfam" id="PF11987">
    <property type="entry name" value="IF-2"/>
    <property type="match status" value="1"/>
</dbReference>
<evidence type="ECO:0000256" key="7">
    <source>
        <dbReference type="ARBA" id="ARBA00022540"/>
    </source>
</evidence>
<dbReference type="SUPFAM" id="SSF52540">
    <property type="entry name" value="P-loop containing nucleoside triphosphate hydrolases"/>
    <property type="match status" value="1"/>
</dbReference>
<dbReference type="Gene3D" id="3.40.50.300">
    <property type="entry name" value="P-loop containing nucleotide triphosphate hydrolases"/>
    <property type="match status" value="1"/>
</dbReference>
<feature type="compositionally biased region" description="Acidic residues" evidence="16">
    <location>
        <begin position="539"/>
        <end position="550"/>
    </location>
</feature>
<dbReference type="PRINTS" id="PR00315">
    <property type="entry name" value="ELONGATNFCT"/>
</dbReference>
<evidence type="ECO:0000256" key="8">
    <source>
        <dbReference type="ARBA" id="ARBA00022723"/>
    </source>
</evidence>
<dbReference type="AlphaFoldDB" id="A0A2M4BA80"/>
<evidence type="ECO:0000256" key="11">
    <source>
        <dbReference type="ARBA" id="ARBA00022917"/>
    </source>
</evidence>
<comment type="similarity">
    <text evidence="3">Belongs to the TRAFAC class translation factor GTPase superfamily. Classic translation factor GTPase family. IF-2 subfamily.</text>
</comment>
<dbReference type="GO" id="GO:0046872">
    <property type="term" value="F:metal ion binding"/>
    <property type="evidence" value="ECO:0007669"/>
    <property type="project" value="UniProtKB-KW"/>
</dbReference>
<dbReference type="CDD" id="cd16266">
    <property type="entry name" value="IF2_aeIF5B_IV"/>
    <property type="match status" value="1"/>
</dbReference>
<dbReference type="PROSITE" id="PS51722">
    <property type="entry name" value="G_TR_2"/>
    <property type="match status" value="1"/>
</dbReference>
<feature type="compositionally biased region" description="Basic residues" evidence="16">
    <location>
        <begin position="204"/>
        <end position="213"/>
    </location>
</feature>
<evidence type="ECO:0000256" key="4">
    <source>
        <dbReference type="ARBA" id="ARBA00011986"/>
    </source>
</evidence>
<feature type="compositionally biased region" description="Acidic residues" evidence="16">
    <location>
        <begin position="578"/>
        <end position="616"/>
    </location>
</feature>
<protein>
    <recommendedName>
        <fullName evidence="5">Eukaryotic translation initiation factor 5B</fullName>
        <ecNumber evidence="4">3.6.5.3</ecNumber>
    </recommendedName>
    <alternativeName>
        <fullName evidence="13">Translation initiation factor IF-2</fullName>
    </alternativeName>
</protein>
<dbReference type="FunFam" id="3.40.50.10050:FF:000002">
    <property type="entry name" value="Eukaryotic translation initiation factor 5B"/>
    <property type="match status" value="1"/>
</dbReference>
<evidence type="ECO:0000256" key="15">
    <source>
        <dbReference type="ARBA" id="ARBA00061781"/>
    </source>
</evidence>
<dbReference type="EC" id="3.6.5.3" evidence="4"/>
<keyword evidence="8" id="KW-0479">Metal-binding</keyword>
<evidence type="ECO:0000259" key="17">
    <source>
        <dbReference type="PROSITE" id="PS51722"/>
    </source>
</evidence>
<evidence type="ECO:0000313" key="18">
    <source>
        <dbReference type="EMBL" id="MBW49939.1"/>
    </source>
</evidence>
<feature type="compositionally biased region" description="Low complexity" evidence="16">
    <location>
        <begin position="263"/>
        <end position="274"/>
    </location>
</feature>
<evidence type="ECO:0000256" key="5">
    <source>
        <dbReference type="ARBA" id="ARBA00013824"/>
    </source>
</evidence>
<evidence type="ECO:0000256" key="16">
    <source>
        <dbReference type="SAM" id="MobiDB-lite"/>
    </source>
</evidence>
<dbReference type="InterPro" id="IPR009000">
    <property type="entry name" value="Transl_B-barrel_sf"/>
</dbReference>
<dbReference type="InterPro" id="IPR005225">
    <property type="entry name" value="Small_GTP-bd"/>
</dbReference>
<dbReference type="Gene3D" id="3.40.50.10050">
    <property type="entry name" value="Translation initiation factor IF- 2, domain 3"/>
    <property type="match status" value="1"/>
</dbReference>
<feature type="compositionally biased region" description="Low complexity" evidence="16">
    <location>
        <begin position="73"/>
        <end position="90"/>
    </location>
</feature>
<keyword evidence="9" id="KW-0547">Nucleotide-binding</keyword>
<dbReference type="InterPro" id="IPR015760">
    <property type="entry name" value="TIF_IF2"/>
</dbReference>
<feature type="compositionally biased region" description="Basic and acidic residues" evidence="16">
    <location>
        <begin position="288"/>
        <end position="306"/>
    </location>
</feature>
<feature type="compositionally biased region" description="Basic and acidic residues" evidence="16">
    <location>
        <begin position="621"/>
        <end position="633"/>
    </location>
</feature>
<dbReference type="InterPro" id="IPR036925">
    <property type="entry name" value="TIF_IF2_dom3_sf"/>
</dbReference>
<evidence type="ECO:0000256" key="13">
    <source>
        <dbReference type="ARBA" id="ARBA00032478"/>
    </source>
</evidence>
<dbReference type="GO" id="GO:0003743">
    <property type="term" value="F:translation initiation factor activity"/>
    <property type="evidence" value="ECO:0007669"/>
    <property type="project" value="UniProtKB-KW"/>
</dbReference>
<evidence type="ECO:0000256" key="9">
    <source>
        <dbReference type="ARBA" id="ARBA00022741"/>
    </source>
</evidence>
<dbReference type="InterPro" id="IPR027417">
    <property type="entry name" value="P-loop_NTPase"/>
</dbReference>
<comment type="function">
    <text evidence="14">Plays a role in translation initiation. Ribosome-dependent GTPase that promotes the joining of the 60S ribosomal subunit to the pre-initiation complex to form the 80S initiation complex with the initiator methionine-tRNA in the P-site base paired to the start codon. Together with eIF1A (EIF1AX), actively orients the initiator methionine-tRNA in a conformation that allows 60S ribosomal subunit joining to form the 80S initiation complex. Is released after formation of the 80S initiation complex. Its GTPase activity is not essential for ribosomal subunits joining, but GTP hydrolysis is needed for eIF1A (EIF1AX) ejection quickly followed by EIF5B release to form elongation-competent ribosomes. In contrast to its procaryotic homolog, does not promote recruitment of Met-rRNA to the small ribosomal subunit.</text>
</comment>
<dbReference type="Pfam" id="PF00009">
    <property type="entry name" value="GTP_EFTU"/>
    <property type="match status" value="1"/>
</dbReference>
<dbReference type="NCBIfam" id="TIGR00231">
    <property type="entry name" value="small_GTP"/>
    <property type="match status" value="1"/>
</dbReference>
<dbReference type="NCBIfam" id="NF003078">
    <property type="entry name" value="PRK04004.1"/>
    <property type="match status" value="1"/>
</dbReference>
<dbReference type="InterPro" id="IPR023115">
    <property type="entry name" value="TIF_IF2_dom3"/>
</dbReference>
<feature type="region of interest" description="Disordered" evidence="16">
    <location>
        <begin position="426"/>
        <end position="633"/>
    </location>
</feature>
<dbReference type="Pfam" id="PF14578">
    <property type="entry name" value="GTP_EFTU_D4"/>
    <property type="match status" value="1"/>
</dbReference>
<keyword evidence="7 18" id="KW-0396">Initiation factor</keyword>
<dbReference type="SUPFAM" id="SSF50447">
    <property type="entry name" value="Translation proteins"/>
    <property type="match status" value="1"/>
</dbReference>
<feature type="compositionally biased region" description="Basic and acidic residues" evidence="16">
    <location>
        <begin position="179"/>
        <end position="194"/>
    </location>
</feature>
<feature type="compositionally biased region" description="Acidic residues" evidence="16">
    <location>
        <begin position="139"/>
        <end position="157"/>
    </location>
</feature>
<feature type="compositionally biased region" description="Basic and acidic residues" evidence="16">
    <location>
        <begin position="526"/>
        <end position="538"/>
    </location>
</feature>
<dbReference type="Gene3D" id="2.40.30.10">
    <property type="entry name" value="Translation factors"/>
    <property type="match status" value="2"/>
</dbReference>
<dbReference type="PANTHER" id="PTHR43381">
    <property type="entry name" value="TRANSLATION INITIATION FACTOR IF-2-RELATED"/>
    <property type="match status" value="1"/>
</dbReference>
<dbReference type="GO" id="GO:0003924">
    <property type="term" value="F:GTPase activity"/>
    <property type="evidence" value="ECO:0007669"/>
    <property type="project" value="InterPro"/>
</dbReference>
<keyword evidence="6" id="KW-0963">Cytoplasm</keyword>
<dbReference type="GO" id="GO:0005739">
    <property type="term" value="C:mitochondrion"/>
    <property type="evidence" value="ECO:0007669"/>
    <property type="project" value="TreeGrafter"/>
</dbReference>